<dbReference type="OrthoDB" id="10623915at2759"/>
<gene>
    <name evidence="2" type="ORF">HGM15179_009827</name>
</gene>
<dbReference type="AlphaFoldDB" id="A0A8K1GGK4"/>
<name>A0A8K1GGK4_9PASS</name>
<proteinExistence type="predicted"/>
<feature type="region of interest" description="Disordered" evidence="1">
    <location>
        <begin position="79"/>
        <end position="138"/>
    </location>
</feature>
<protein>
    <submittedName>
        <fullName evidence="2">Uncharacterized protein</fullName>
    </submittedName>
</protein>
<evidence type="ECO:0000256" key="1">
    <source>
        <dbReference type="SAM" id="MobiDB-lite"/>
    </source>
</evidence>
<organism evidence="2 3">
    <name type="scientific">Zosterops borbonicus</name>
    <dbReference type="NCBI Taxonomy" id="364589"/>
    <lineage>
        <taxon>Eukaryota</taxon>
        <taxon>Metazoa</taxon>
        <taxon>Chordata</taxon>
        <taxon>Craniata</taxon>
        <taxon>Vertebrata</taxon>
        <taxon>Euteleostomi</taxon>
        <taxon>Archelosauria</taxon>
        <taxon>Archosauria</taxon>
        <taxon>Dinosauria</taxon>
        <taxon>Saurischia</taxon>
        <taxon>Theropoda</taxon>
        <taxon>Coelurosauria</taxon>
        <taxon>Aves</taxon>
        <taxon>Neognathae</taxon>
        <taxon>Neoaves</taxon>
        <taxon>Telluraves</taxon>
        <taxon>Australaves</taxon>
        <taxon>Passeriformes</taxon>
        <taxon>Sylvioidea</taxon>
        <taxon>Zosteropidae</taxon>
        <taxon>Zosterops</taxon>
    </lineage>
</organism>
<dbReference type="Proteomes" id="UP000796761">
    <property type="component" value="Unassembled WGS sequence"/>
</dbReference>
<evidence type="ECO:0000313" key="2">
    <source>
        <dbReference type="EMBL" id="TRZ17275.1"/>
    </source>
</evidence>
<reference evidence="2" key="1">
    <citation type="submission" date="2019-04" db="EMBL/GenBank/DDBJ databases">
        <title>Genome assembly of Zosterops borbonicus 15179.</title>
        <authorList>
            <person name="Leroy T."/>
            <person name="Anselmetti Y."/>
            <person name="Tilak M.-K."/>
            <person name="Nabholz B."/>
        </authorList>
    </citation>
    <scope>NUCLEOTIDE SEQUENCE</scope>
    <source>
        <strain evidence="2">HGM_15179</strain>
        <tissue evidence="2">Muscle</tissue>
    </source>
</reference>
<feature type="region of interest" description="Disordered" evidence="1">
    <location>
        <begin position="1"/>
        <end position="23"/>
    </location>
</feature>
<sequence length="197" mass="21507">MSPKFDHPNEISANYGSREGKNPQVKVGFAQGRSHLQNTSEFSIISPSMMDNFSSKIKEVGKWKANIYAQTDGWWVSLSPGRGSDVTPEPSPGELPQLSQPGSKAESLQPLEQPMASSGLSPAAPHPSDFGDPRGGDSSAVVHKEILMIVDALEEEGVNTKTKEKSNQDLSKKLWKGGSSFLHCRKDRDQRMLQTSL</sequence>
<comment type="caution">
    <text evidence="2">The sequence shown here is derived from an EMBL/GenBank/DDBJ whole genome shotgun (WGS) entry which is preliminary data.</text>
</comment>
<accession>A0A8K1GGK4</accession>
<dbReference type="EMBL" id="SWJQ01000275">
    <property type="protein sequence ID" value="TRZ17275.1"/>
    <property type="molecule type" value="Genomic_DNA"/>
</dbReference>
<keyword evidence="3" id="KW-1185">Reference proteome</keyword>
<evidence type="ECO:0000313" key="3">
    <source>
        <dbReference type="Proteomes" id="UP000796761"/>
    </source>
</evidence>